<dbReference type="RefSeq" id="WP_107098937.1">
    <property type="nucleotide sequence ID" value="NZ_CP023699.1"/>
</dbReference>
<dbReference type="EMBL" id="CP023699">
    <property type="protein sequence ID" value="QEU93706.1"/>
    <property type="molecule type" value="Genomic_DNA"/>
</dbReference>
<name>A0A5J6GKY4_STRKN</name>
<dbReference type="Pfam" id="PF00023">
    <property type="entry name" value="Ank"/>
    <property type="match status" value="1"/>
</dbReference>
<proteinExistence type="predicted"/>
<protein>
    <submittedName>
        <fullName evidence="4">Ankyrin repeat domain-containing protein</fullName>
    </submittedName>
</protein>
<keyword evidence="1" id="KW-0677">Repeat</keyword>
<keyword evidence="5" id="KW-1185">Reference proteome</keyword>
<dbReference type="Gene3D" id="1.25.40.20">
    <property type="entry name" value="Ankyrin repeat-containing domain"/>
    <property type="match status" value="1"/>
</dbReference>
<evidence type="ECO:0000256" key="2">
    <source>
        <dbReference type="ARBA" id="ARBA00023043"/>
    </source>
</evidence>
<dbReference type="Proteomes" id="UP000325529">
    <property type="component" value="Chromosome"/>
</dbReference>
<dbReference type="InterPro" id="IPR002110">
    <property type="entry name" value="Ankyrin_rpt"/>
</dbReference>
<sequence>MTRRKRKKLTNRLVFAAMLGETAAVRELLRSGRLDPELPDADGTTALYVASVHGATDTVRVLLRAGARPDTESTGLTDGTPLCGAAAWGHTDTVRELLAHGADPNLREDHGTGSTPLRWARQGASGPHPETEAVLVAAGAL</sequence>
<reference evidence="4 5" key="1">
    <citation type="submission" date="2017-09" db="EMBL/GenBank/DDBJ databases">
        <authorList>
            <person name="Lee N."/>
            <person name="Cho B.-K."/>
        </authorList>
    </citation>
    <scope>NUCLEOTIDE SEQUENCE [LARGE SCALE GENOMIC DNA]</scope>
    <source>
        <strain evidence="4 5">ATCC 12853</strain>
    </source>
</reference>
<feature type="repeat" description="ANK" evidence="3">
    <location>
        <begin position="77"/>
        <end position="109"/>
    </location>
</feature>
<feature type="repeat" description="ANK" evidence="3">
    <location>
        <begin position="42"/>
        <end position="74"/>
    </location>
</feature>
<evidence type="ECO:0000256" key="1">
    <source>
        <dbReference type="ARBA" id="ARBA00022737"/>
    </source>
</evidence>
<organism evidence="4 5">
    <name type="scientific">Streptomyces kanamyceticus</name>
    <dbReference type="NCBI Taxonomy" id="1967"/>
    <lineage>
        <taxon>Bacteria</taxon>
        <taxon>Bacillati</taxon>
        <taxon>Actinomycetota</taxon>
        <taxon>Actinomycetes</taxon>
        <taxon>Kitasatosporales</taxon>
        <taxon>Streptomycetaceae</taxon>
        <taxon>Streptomyces</taxon>
    </lineage>
</organism>
<accession>A0A5J6GKY4</accession>
<dbReference type="InterPro" id="IPR036770">
    <property type="entry name" value="Ankyrin_rpt-contain_sf"/>
</dbReference>
<gene>
    <name evidence="4" type="ORF">CP970_24840</name>
</gene>
<dbReference type="PROSITE" id="PS50297">
    <property type="entry name" value="ANK_REP_REGION"/>
    <property type="match status" value="2"/>
</dbReference>
<dbReference type="PROSITE" id="PS50088">
    <property type="entry name" value="ANK_REPEAT"/>
    <property type="match status" value="2"/>
</dbReference>
<dbReference type="OrthoDB" id="278248at2"/>
<dbReference type="SUPFAM" id="SSF48403">
    <property type="entry name" value="Ankyrin repeat"/>
    <property type="match status" value="1"/>
</dbReference>
<dbReference type="AlphaFoldDB" id="A0A5J6GKY4"/>
<dbReference type="KEGG" id="ska:CP970_24840"/>
<dbReference type="PRINTS" id="PR01415">
    <property type="entry name" value="ANKYRIN"/>
</dbReference>
<dbReference type="PANTHER" id="PTHR24171">
    <property type="entry name" value="ANKYRIN REPEAT DOMAIN-CONTAINING PROTEIN 39-RELATED"/>
    <property type="match status" value="1"/>
</dbReference>
<dbReference type="Pfam" id="PF12796">
    <property type="entry name" value="Ank_2"/>
    <property type="match status" value="1"/>
</dbReference>
<dbReference type="SMART" id="SM00248">
    <property type="entry name" value="ANK"/>
    <property type="match status" value="3"/>
</dbReference>
<evidence type="ECO:0000313" key="5">
    <source>
        <dbReference type="Proteomes" id="UP000325529"/>
    </source>
</evidence>
<keyword evidence="2 3" id="KW-0040">ANK repeat</keyword>
<evidence type="ECO:0000313" key="4">
    <source>
        <dbReference type="EMBL" id="QEU93706.1"/>
    </source>
</evidence>
<evidence type="ECO:0000256" key="3">
    <source>
        <dbReference type="PROSITE-ProRule" id="PRU00023"/>
    </source>
</evidence>